<dbReference type="AlphaFoldDB" id="A0A7W6BU37"/>
<evidence type="ECO:0008006" key="4">
    <source>
        <dbReference type="Google" id="ProtNLM"/>
    </source>
</evidence>
<dbReference type="Proteomes" id="UP000531216">
    <property type="component" value="Unassembled WGS sequence"/>
</dbReference>
<evidence type="ECO:0000313" key="3">
    <source>
        <dbReference type="Proteomes" id="UP000531216"/>
    </source>
</evidence>
<sequence length="117" mass="12224">MRIVALLFVVHGALLALSQGANADSVRRDQFGNVLCLASAEIGHAGHDRPAENHAQVMACCTLACGMFAGLIDPVVVAPLATPWGLIVAAPRFRSYADVLPGIAETPRNTRGPPKAV</sequence>
<evidence type="ECO:0000256" key="1">
    <source>
        <dbReference type="SAM" id="SignalP"/>
    </source>
</evidence>
<reference evidence="2 3" key="1">
    <citation type="submission" date="2020-08" db="EMBL/GenBank/DDBJ databases">
        <title>Genomic Encyclopedia of Type Strains, Phase IV (KMG-IV): sequencing the most valuable type-strain genomes for metagenomic binning, comparative biology and taxonomic classification.</title>
        <authorList>
            <person name="Goeker M."/>
        </authorList>
    </citation>
    <scope>NUCLEOTIDE SEQUENCE [LARGE SCALE GENOMIC DNA]</scope>
    <source>
        <strain evidence="2 3">DSM 25024</strain>
    </source>
</reference>
<comment type="caution">
    <text evidence="2">The sequence shown here is derived from an EMBL/GenBank/DDBJ whole genome shotgun (WGS) entry which is preliminary data.</text>
</comment>
<accession>A0A7W6BU37</accession>
<organism evidence="2 3">
    <name type="scientific">Aureimonas phyllosphaerae</name>
    <dbReference type="NCBI Taxonomy" id="1166078"/>
    <lineage>
        <taxon>Bacteria</taxon>
        <taxon>Pseudomonadati</taxon>
        <taxon>Pseudomonadota</taxon>
        <taxon>Alphaproteobacteria</taxon>
        <taxon>Hyphomicrobiales</taxon>
        <taxon>Aurantimonadaceae</taxon>
        <taxon>Aureimonas</taxon>
    </lineage>
</organism>
<feature type="signal peptide" evidence="1">
    <location>
        <begin position="1"/>
        <end position="23"/>
    </location>
</feature>
<protein>
    <recommendedName>
        <fullName evidence="4">DUF2946 domain-containing protein</fullName>
    </recommendedName>
</protein>
<keyword evidence="1" id="KW-0732">Signal</keyword>
<keyword evidence="3" id="KW-1185">Reference proteome</keyword>
<name>A0A7W6BU37_9HYPH</name>
<dbReference type="EMBL" id="JACIDO010000002">
    <property type="protein sequence ID" value="MBB3935098.1"/>
    <property type="molecule type" value="Genomic_DNA"/>
</dbReference>
<feature type="chain" id="PRO_5030518218" description="DUF2946 domain-containing protein" evidence="1">
    <location>
        <begin position="24"/>
        <end position="117"/>
    </location>
</feature>
<gene>
    <name evidence="2" type="ORF">GGR05_001226</name>
</gene>
<proteinExistence type="predicted"/>
<evidence type="ECO:0000313" key="2">
    <source>
        <dbReference type="EMBL" id="MBB3935098.1"/>
    </source>
</evidence>
<dbReference type="RefSeq" id="WP_175526755.1">
    <property type="nucleotide sequence ID" value="NZ_FOOA01000002.1"/>
</dbReference>